<proteinExistence type="predicted"/>
<evidence type="ECO:0000259" key="10">
    <source>
        <dbReference type="Pfam" id="PF01757"/>
    </source>
</evidence>
<evidence type="ECO:0000256" key="9">
    <source>
        <dbReference type="SAM" id="Phobius"/>
    </source>
</evidence>
<evidence type="ECO:0000256" key="1">
    <source>
        <dbReference type="ARBA" id="ARBA00004651"/>
    </source>
</evidence>
<feature type="region of interest" description="Disordered" evidence="8">
    <location>
        <begin position="1"/>
        <end position="64"/>
    </location>
</feature>
<keyword evidence="2" id="KW-1003">Cell membrane</keyword>
<dbReference type="RefSeq" id="WP_169241247.1">
    <property type="nucleotide sequence ID" value="NZ_JAAIIG010000006.1"/>
</dbReference>
<feature type="region of interest" description="Disordered" evidence="8">
    <location>
        <begin position="511"/>
        <end position="542"/>
    </location>
</feature>
<keyword evidence="7 11" id="KW-0012">Acyltransferase</keyword>
<name>A0A7Y0EYL7_9BIFI</name>
<evidence type="ECO:0000256" key="8">
    <source>
        <dbReference type="SAM" id="MobiDB-lite"/>
    </source>
</evidence>
<dbReference type="Proteomes" id="UP000543419">
    <property type="component" value="Unassembled WGS sequence"/>
</dbReference>
<feature type="transmembrane region" description="Helical" evidence="9">
    <location>
        <begin position="229"/>
        <end position="247"/>
    </location>
</feature>
<dbReference type="InterPro" id="IPR050879">
    <property type="entry name" value="Acyltransferase_3"/>
</dbReference>
<feature type="compositionally biased region" description="Polar residues" evidence="8">
    <location>
        <begin position="1"/>
        <end position="24"/>
    </location>
</feature>
<evidence type="ECO:0000256" key="7">
    <source>
        <dbReference type="ARBA" id="ARBA00023315"/>
    </source>
</evidence>
<dbReference type="EMBL" id="JAAIIG010000006">
    <property type="protein sequence ID" value="NMM98548.1"/>
    <property type="molecule type" value="Genomic_DNA"/>
</dbReference>
<gene>
    <name evidence="11" type="ORF">G1C97_1500</name>
</gene>
<feature type="transmembrane region" description="Helical" evidence="9">
    <location>
        <begin position="136"/>
        <end position="159"/>
    </location>
</feature>
<comment type="subcellular location">
    <subcellularLocation>
        <location evidence="1">Cell membrane</location>
        <topology evidence="1">Multi-pass membrane protein</topology>
    </subcellularLocation>
</comment>
<accession>A0A7Y0EYL7</accession>
<feature type="transmembrane region" description="Helical" evidence="9">
    <location>
        <begin position="267"/>
        <end position="285"/>
    </location>
</feature>
<feature type="domain" description="Acyltransferase 3" evidence="10">
    <location>
        <begin position="68"/>
        <end position="407"/>
    </location>
</feature>
<evidence type="ECO:0000256" key="4">
    <source>
        <dbReference type="ARBA" id="ARBA00022692"/>
    </source>
</evidence>
<dbReference type="PANTHER" id="PTHR23028">
    <property type="entry name" value="ACETYLTRANSFERASE"/>
    <property type="match status" value="1"/>
</dbReference>
<dbReference type="SUPFAM" id="SSF52266">
    <property type="entry name" value="SGNH hydrolase"/>
    <property type="match status" value="1"/>
</dbReference>
<keyword evidence="12" id="KW-1185">Reference proteome</keyword>
<feature type="transmembrane region" description="Helical" evidence="9">
    <location>
        <begin position="473"/>
        <end position="491"/>
    </location>
</feature>
<evidence type="ECO:0000256" key="6">
    <source>
        <dbReference type="ARBA" id="ARBA00023136"/>
    </source>
</evidence>
<feature type="transmembrane region" description="Helical" evidence="9">
    <location>
        <begin position="90"/>
        <end position="109"/>
    </location>
</feature>
<dbReference type="PANTHER" id="PTHR23028:SF53">
    <property type="entry name" value="ACYL_TRANSF_3 DOMAIN-CONTAINING PROTEIN"/>
    <property type="match status" value="1"/>
</dbReference>
<dbReference type="Pfam" id="PF01757">
    <property type="entry name" value="Acyl_transf_3"/>
    <property type="match status" value="1"/>
</dbReference>
<dbReference type="InterPro" id="IPR002656">
    <property type="entry name" value="Acyl_transf_3_dom"/>
</dbReference>
<evidence type="ECO:0000256" key="5">
    <source>
        <dbReference type="ARBA" id="ARBA00022989"/>
    </source>
</evidence>
<keyword evidence="5 9" id="KW-1133">Transmembrane helix</keyword>
<evidence type="ECO:0000256" key="2">
    <source>
        <dbReference type="ARBA" id="ARBA00022475"/>
    </source>
</evidence>
<evidence type="ECO:0000313" key="12">
    <source>
        <dbReference type="Proteomes" id="UP000543419"/>
    </source>
</evidence>
<reference evidence="11 12" key="1">
    <citation type="submission" date="2020-02" db="EMBL/GenBank/DDBJ databases">
        <title>Characterization of phylogenetic diversity of novel bifidobacterial species isolated in Czech ZOOs.</title>
        <authorList>
            <person name="Lugli G.A."/>
            <person name="Vera N.B."/>
            <person name="Ventura M."/>
        </authorList>
    </citation>
    <scope>NUCLEOTIDE SEQUENCE [LARGE SCALE GENOMIC DNA]</scope>
    <source>
        <strain evidence="11 12">DSM 109959</strain>
    </source>
</reference>
<comment type="caution">
    <text evidence="11">The sequence shown here is derived from an EMBL/GenBank/DDBJ whole genome shotgun (WGS) entry which is preliminary data.</text>
</comment>
<feature type="transmembrane region" description="Helical" evidence="9">
    <location>
        <begin position="198"/>
        <end position="217"/>
    </location>
</feature>
<dbReference type="AlphaFoldDB" id="A0A7Y0EYL7"/>
<evidence type="ECO:0000313" key="11">
    <source>
        <dbReference type="EMBL" id="NMM98548.1"/>
    </source>
</evidence>
<dbReference type="GO" id="GO:0005886">
    <property type="term" value="C:plasma membrane"/>
    <property type="evidence" value="ECO:0007669"/>
    <property type="project" value="UniProtKB-SubCell"/>
</dbReference>
<organism evidence="11 12">
    <name type="scientific">Bifidobacterium olomucense</name>
    <dbReference type="NCBI Taxonomy" id="2675324"/>
    <lineage>
        <taxon>Bacteria</taxon>
        <taxon>Bacillati</taxon>
        <taxon>Actinomycetota</taxon>
        <taxon>Actinomycetes</taxon>
        <taxon>Bifidobacteriales</taxon>
        <taxon>Bifidobacteriaceae</taxon>
        <taxon>Bifidobacterium</taxon>
    </lineage>
</organism>
<dbReference type="Gene3D" id="3.40.50.1110">
    <property type="entry name" value="SGNH hydrolase"/>
    <property type="match status" value="1"/>
</dbReference>
<feature type="transmembrane region" description="Helical" evidence="9">
    <location>
        <begin position="306"/>
        <end position="326"/>
    </location>
</feature>
<feature type="transmembrane region" description="Helical" evidence="9">
    <location>
        <begin position="332"/>
        <end position="356"/>
    </location>
</feature>
<keyword evidence="3 11" id="KW-0808">Transferase</keyword>
<dbReference type="GO" id="GO:0009103">
    <property type="term" value="P:lipopolysaccharide biosynthetic process"/>
    <property type="evidence" value="ECO:0007669"/>
    <property type="project" value="TreeGrafter"/>
</dbReference>
<dbReference type="GO" id="GO:0016747">
    <property type="term" value="F:acyltransferase activity, transferring groups other than amino-acyl groups"/>
    <property type="evidence" value="ECO:0007669"/>
    <property type="project" value="InterPro"/>
</dbReference>
<keyword evidence="4 9" id="KW-0812">Transmembrane</keyword>
<evidence type="ECO:0000256" key="3">
    <source>
        <dbReference type="ARBA" id="ARBA00022679"/>
    </source>
</evidence>
<dbReference type="InterPro" id="IPR036514">
    <property type="entry name" value="SGNH_hydro_sf"/>
</dbReference>
<feature type="compositionally biased region" description="Low complexity" evidence="8">
    <location>
        <begin position="38"/>
        <end position="56"/>
    </location>
</feature>
<protein>
    <submittedName>
        <fullName evidence="11">Acyltransferase</fullName>
    </submittedName>
</protein>
<sequence>MAFPSSEQHAGRIASSSPYRQSRVNVAPAADAPGIPQTPSTPNTPSTPSTRNTSKTPTKKPNGRRHIAAIDGLRALAIIGVVAYHTRPSLLQGGFLGVTVFFVISGFLMTRSLIAQFARTGTISYGAYLLKRVRRLLPPVVVIIAFTAVGCLLVAPSLLPKAQSDVLPSLFFVSNWAYIFRHVSYFAAAGLPSPLTHLWFLGLLMQFSVLWPILLLALCRSCASRKLRAAVIAVLIVASTVLMAVLFDPNATGSRVYYGLDTRAAELLTGALLAVVLPNGLAYRYRDADRGDGTDAQGRNDWHRLLNSNVFGGVALALLIIGFLAVRSNMVFLYRGGYLVTALLTAVLLAVAIAPGSVIGRVLAVRPLRYLGSRSFSLYLVHYPLLEMMNPATRTTRLAWWEWIVQALVLWLAAEALYRLVEHAPRAIARASKPATGETAAASAKSVLEWRRLADILQFRTGRSAGIEKARVICRRVIVVIVLLCLLPLDWNGIAQARSAQLRPAVARSSAVKSKSKSKSGDQSKQSSDSADHKQHKNAAKLVPVAEKVPDNLDTSDWTYDASTGVCSADPLLITDSVAMGATGVLNVTLPNAVEDNKIGRPLTDFPALYQQHVADGDDKSVVIAALGANNASISTPEAFEDAVKAVDGKPIYFVTVRDPAISQDWVNQNLRSVAAEHKNVGVIDWYGTSEGHSEYFYDDGTHLTRGSGMGDEAYATMVVSALCGQ</sequence>
<keyword evidence="6 9" id="KW-0472">Membrane</keyword>